<protein>
    <recommendedName>
        <fullName evidence="3">Carboxypeptidase regulatory-like domain-containing protein</fullName>
    </recommendedName>
</protein>
<evidence type="ECO:0000313" key="1">
    <source>
        <dbReference type="EMBL" id="GAA4250238.1"/>
    </source>
</evidence>
<evidence type="ECO:0000313" key="2">
    <source>
        <dbReference type="Proteomes" id="UP001500620"/>
    </source>
</evidence>
<organism evidence="1 2">
    <name type="scientific">Dactylosporangium darangshiense</name>
    <dbReference type="NCBI Taxonomy" id="579108"/>
    <lineage>
        <taxon>Bacteria</taxon>
        <taxon>Bacillati</taxon>
        <taxon>Actinomycetota</taxon>
        <taxon>Actinomycetes</taxon>
        <taxon>Micromonosporales</taxon>
        <taxon>Micromonosporaceae</taxon>
        <taxon>Dactylosporangium</taxon>
    </lineage>
</organism>
<keyword evidence="2" id="KW-1185">Reference proteome</keyword>
<gene>
    <name evidence="1" type="ORF">GCM10022255_037950</name>
</gene>
<proteinExistence type="predicted"/>
<comment type="caution">
    <text evidence="1">The sequence shown here is derived from an EMBL/GenBank/DDBJ whole genome shotgun (WGS) entry which is preliminary data.</text>
</comment>
<dbReference type="EMBL" id="BAABAT010000009">
    <property type="protein sequence ID" value="GAA4250238.1"/>
    <property type="molecule type" value="Genomic_DNA"/>
</dbReference>
<dbReference type="Proteomes" id="UP001500620">
    <property type="component" value="Unassembled WGS sequence"/>
</dbReference>
<reference evidence="2" key="1">
    <citation type="journal article" date="2019" name="Int. J. Syst. Evol. Microbiol.">
        <title>The Global Catalogue of Microorganisms (GCM) 10K type strain sequencing project: providing services to taxonomists for standard genome sequencing and annotation.</title>
        <authorList>
            <consortium name="The Broad Institute Genomics Platform"/>
            <consortium name="The Broad Institute Genome Sequencing Center for Infectious Disease"/>
            <person name="Wu L."/>
            <person name="Ma J."/>
        </authorList>
    </citation>
    <scope>NUCLEOTIDE SEQUENCE [LARGE SCALE GENOMIC DNA]</scope>
    <source>
        <strain evidence="2">JCM 17441</strain>
    </source>
</reference>
<evidence type="ECO:0008006" key="3">
    <source>
        <dbReference type="Google" id="ProtNLM"/>
    </source>
</evidence>
<name>A0ABP8D9K2_9ACTN</name>
<sequence length="146" mass="15021">MTGDELGAAVARMYSAADPPPPHLLAAASALLSWRDPDAELAALVVDSAVAGEAAGIRSGSDSPRMLSFALGDVVLDVELVVDDGTVRLVGQVSAPEVAPIQVRHREGTWTGATDELGRFAVSGVPDGPLRITWGDPPVSSPTIMP</sequence>
<accession>A0ABP8D9K2</accession>
<dbReference type="RefSeq" id="WP_345128331.1">
    <property type="nucleotide sequence ID" value="NZ_BAABAT010000009.1"/>
</dbReference>